<dbReference type="EMBL" id="KE652224">
    <property type="protein sequence ID" value="EQL03227.1"/>
    <property type="molecule type" value="Genomic_DNA"/>
</dbReference>
<organism evidence="3 4">
    <name type="scientific">Ophiocordyceps sinensis (strain Co18 / CGMCC 3.14243)</name>
    <name type="common">Yarsagumba caterpillar fungus</name>
    <name type="synonym">Hirsutella sinensis</name>
    <dbReference type="NCBI Taxonomy" id="911162"/>
    <lineage>
        <taxon>Eukaryota</taxon>
        <taxon>Fungi</taxon>
        <taxon>Dikarya</taxon>
        <taxon>Ascomycota</taxon>
        <taxon>Pezizomycotina</taxon>
        <taxon>Sordariomycetes</taxon>
        <taxon>Hypocreomycetidae</taxon>
        <taxon>Hypocreales</taxon>
        <taxon>Ophiocordycipitaceae</taxon>
        <taxon>Ophiocordyceps</taxon>
    </lineage>
</organism>
<accession>T5ANB7</accession>
<proteinExistence type="predicted"/>
<dbReference type="Pfam" id="PF08564">
    <property type="entry name" value="CDC37_C"/>
    <property type="match status" value="1"/>
</dbReference>
<name>T5ANB7_OPHSC</name>
<dbReference type="AlphaFoldDB" id="T5ANB7"/>
<dbReference type="InterPro" id="IPR013873">
    <property type="entry name" value="Cdc37_C"/>
</dbReference>
<dbReference type="HOGENOM" id="CLU_2794602_0_0_1"/>
<evidence type="ECO:0000259" key="2">
    <source>
        <dbReference type="Pfam" id="PF08564"/>
    </source>
</evidence>
<feature type="region of interest" description="Disordered" evidence="1">
    <location>
        <begin position="45"/>
        <end position="68"/>
    </location>
</feature>
<feature type="domain" description="Cdc37 C-terminal" evidence="2">
    <location>
        <begin position="1"/>
        <end position="51"/>
    </location>
</feature>
<sequence>MNVEEAEEVVTLFGEANILSLQEKIFDATTDEGKKQWAEMEAAAVAAAEEKGGEEEEEEAGGQAGGAA</sequence>
<reference evidence="3 4" key="1">
    <citation type="journal article" date="2013" name="Chin. Sci. Bull.">
        <title>Genome survey uncovers the secrets of sex and lifestyle in caterpillar fungus.</title>
        <authorList>
            <person name="Hu X."/>
            <person name="Zhang Y."/>
            <person name="Xiao G."/>
            <person name="Zheng P."/>
            <person name="Xia Y."/>
            <person name="Zhang X."/>
            <person name="St Leger R.J."/>
            <person name="Liu X."/>
            <person name="Wang C."/>
        </authorList>
    </citation>
    <scope>NUCLEOTIDE SEQUENCE [LARGE SCALE GENOMIC DNA]</scope>
    <source>
        <strain evidence="4">Co18 / CGMCC 3.14243</strain>
        <tissue evidence="3">Fruit-body</tissue>
    </source>
</reference>
<evidence type="ECO:0000313" key="4">
    <source>
        <dbReference type="Proteomes" id="UP000019374"/>
    </source>
</evidence>
<evidence type="ECO:0000313" key="3">
    <source>
        <dbReference type="EMBL" id="EQL03227.1"/>
    </source>
</evidence>
<dbReference type="Proteomes" id="UP000019374">
    <property type="component" value="Unassembled WGS sequence"/>
</dbReference>
<protein>
    <submittedName>
        <fullName evidence="3">Cdc37</fullName>
    </submittedName>
</protein>
<gene>
    <name evidence="3" type="ORF">OCS_01056</name>
</gene>
<evidence type="ECO:0000256" key="1">
    <source>
        <dbReference type="SAM" id="MobiDB-lite"/>
    </source>
</evidence>